<dbReference type="InterPro" id="IPR000792">
    <property type="entry name" value="Tscrpt_reg_LuxR_C"/>
</dbReference>
<evidence type="ECO:0000256" key="2">
    <source>
        <dbReference type="ARBA" id="ARBA00023125"/>
    </source>
</evidence>
<evidence type="ECO:0000256" key="1">
    <source>
        <dbReference type="ARBA" id="ARBA00022553"/>
    </source>
</evidence>
<evidence type="ECO:0000313" key="6">
    <source>
        <dbReference type="EMBL" id="CAD6542221.1"/>
    </source>
</evidence>
<evidence type="ECO:0000313" key="7">
    <source>
        <dbReference type="Proteomes" id="UP000598032"/>
    </source>
</evidence>
<feature type="domain" description="HTH luxR-type" evidence="4">
    <location>
        <begin position="165"/>
        <end position="230"/>
    </location>
</feature>
<keyword evidence="2" id="KW-0238">DNA-binding</keyword>
<keyword evidence="1 3" id="KW-0597">Phosphoprotein</keyword>
<proteinExistence type="predicted"/>
<dbReference type="Pfam" id="PF00196">
    <property type="entry name" value="GerE"/>
    <property type="match status" value="1"/>
</dbReference>
<dbReference type="EMBL" id="CAJHCP010000008">
    <property type="protein sequence ID" value="CAD6542221.1"/>
    <property type="molecule type" value="Genomic_DNA"/>
</dbReference>
<dbReference type="PRINTS" id="PR00038">
    <property type="entry name" value="HTHLUXR"/>
</dbReference>
<dbReference type="Gene3D" id="3.40.50.2300">
    <property type="match status" value="1"/>
</dbReference>
<dbReference type="SUPFAM" id="SSF46894">
    <property type="entry name" value="C-terminal effector domain of the bipartite response regulators"/>
    <property type="match status" value="1"/>
</dbReference>
<sequence length="232" mass="24993">MPGEARRVLGTTVDKTTKMTNKICVVVADDHHCVRAGVRYLLQNSPNIEIVGEAADTVGLAELLDTHACDIVISDIGMPGIDGASNSVSFLRRVLRGGPRPRVIVLTMIHHPHMLAGLLHIGVSGIVNKRDTATALIDAIEAVAAGRVHLSEQARIAIESAEPAPQLRAGVLSAREWEVFQLYVQGMAVNRIAARLQRSGKTISTQKRSAMRKLGLETDSELIDYAQQIGLA</sequence>
<feature type="domain" description="Response regulatory" evidence="5">
    <location>
        <begin position="24"/>
        <end position="144"/>
    </location>
</feature>
<dbReference type="InterPro" id="IPR016032">
    <property type="entry name" value="Sig_transdc_resp-reg_C-effctor"/>
</dbReference>
<dbReference type="InterPro" id="IPR001789">
    <property type="entry name" value="Sig_transdc_resp-reg_receiver"/>
</dbReference>
<dbReference type="Proteomes" id="UP000598032">
    <property type="component" value="Unassembled WGS sequence"/>
</dbReference>
<dbReference type="SUPFAM" id="SSF52172">
    <property type="entry name" value="CheY-like"/>
    <property type="match status" value="1"/>
</dbReference>
<dbReference type="InterPro" id="IPR011006">
    <property type="entry name" value="CheY-like_superfamily"/>
</dbReference>
<comment type="caution">
    <text evidence="6">The sequence shown here is derived from an EMBL/GenBank/DDBJ whole genome shotgun (WGS) entry which is preliminary data.</text>
</comment>
<accession>A0ABN7I2S2</accession>
<dbReference type="PROSITE" id="PS50110">
    <property type="entry name" value="RESPONSE_REGULATORY"/>
    <property type="match status" value="1"/>
</dbReference>
<dbReference type="PANTHER" id="PTHR43214:SF17">
    <property type="entry name" value="TRANSCRIPTIONAL REGULATORY PROTEIN RCSB"/>
    <property type="match status" value="1"/>
</dbReference>
<dbReference type="CDD" id="cd06170">
    <property type="entry name" value="LuxR_C_like"/>
    <property type="match status" value="1"/>
</dbReference>
<dbReference type="PROSITE" id="PS00622">
    <property type="entry name" value="HTH_LUXR_1"/>
    <property type="match status" value="1"/>
</dbReference>
<organism evidence="6 7">
    <name type="scientific">Paraburkholderia metrosideri</name>
    <dbReference type="NCBI Taxonomy" id="580937"/>
    <lineage>
        <taxon>Bacteria</taxon>
        <taxon>Pseudomonadati</taxon>
        <taxon>Pseudomonadota</taxon>
        <taxon>Betaproteobacteria</taxon>
        <taxon>Burkholderiales</taxon>
        <taxon>Burkholderiaceae</taxon>
        <taxon>Paraburkholderia</taxon>
    </lineage>
</organism>
<protein>
    <submittedName>
        <fullName evidence="6">Transcriptional regulatory protein RcsB</fullName>
    </submittedName>
</protein>
<gene>
    <name evidence="6" type="primary">rcsB_2</name>
    <name evidence="6" type="ORF">LMG28140_03734</name>
</gene>
<evidence type="ECO:0000259" key="5">
    <source>
        <dbReference type="PROSITE" id="PS50110"/>
    </source>
</evidence>
<keyword evidence="7" id="KW-1185">Reference proteome</keyword>
<dbReference type="PANTHER" id="PTHR43214">
    <property type="entry name" value="TWO-COMPONENT RESPONSE REGULATOR"/>
    <property type="match status" value="1"/>
</dbReference>
<evidence type="ECO:0000259" key="4">
    <source>
        <dbReference type="PROSITE" id="PS50043"/>
    </source>
</evidence>
<name>A0ABN7I2S2_9BURK</name>
<dbReference type="CDD" id="cd17535">
    <property type="entry name" value="REC_NarL-like"/>
    <property type="match status" value="1"/>
</dbReference>
<dbReference type="InterPro" id="IPR039420">
    <property type="entry name" value="WalR-like"/>
</dbReference>
<dbReference type="PROSITE" id="PS50043">
    <property type="entry name" value="HTH_LUXR_2"/>
    <property type="match status" value="1"/>
</dbReference>
<dbReference type="SMART" id="SM00421">
    <property type="entry name" value="HTH_LUXR"/>
    <property type="match status" value="1"/>
</dbReference>
<dbReference type="SMART" id="SM00448">
    <property type="entry name" value="REC"/>
    <property type="match status" value="1"/>
</dbReference>
<feature type="modified residue" description="4-aspartylphosphate" evidence="3">
    <location>
        <position position="75"/>
    </location>
</feature>
<evidence type="ECO:0000256" key="3">
    <source>
        <dbReference type="PROSITE-ProRule" id="PRU00169"/>
    </source>
</evidence>
<reference evidence="6 7" key="1">
    <citation type="submission" date="2020-10" db="EMBL/GenBank/DDBJ databases">
        <authorList>
            <person name="Peeters C."/>
        </authorList>
    </citation>
    <scope>NUCLEOTIDE SEQUENCE [LARGE SCALE GENOMIC DNA]</scope>
    <source>
        <strain evidence="6 7">LMG 28140</strain>
    </source>
</reference>
<dbReference type="InterPro" id="IPR058245">
    <property type="entry name" value="NreC/VraR/RcsB-like_REC"/>
</dbReference>
<dbReference type="Pfam" id="PF00072">
    <property type="entry name" value="Response_reg"/>
    <property type="match status" value="1"/>
</dbReference>